<keyword evidence="2" id="KW-1185">Reference proteome</keyword>
<name>A0ABZ1SV35_9ACTN</name>
<accession>A0ABZ1SV35</accession>
<evidence type="ECO:0000313" key="2">
    <source>
        <dbReference type="Proteomes" id="UP001432011"/>
    </source>
</evidence>
<reference evidence="1" key="1">
    <citation type="submission" date="2022-10" db="EMBL/GenBank/DDBJ databases">
        <title>The complete genomes of actinobacterial strains from the NBC collection.</title>
        <authorList>
            <person name="Joergensen T.S."/>
            <person name="Alvarez Arevalo M."/>
            <person name="Sterndorff E.B."/>
            <person name="Faurdal D."/>
            <person name="Vuksanovic O."/>
            <person name="Mourched A.-S."/>
            <person name="Charusanti P."/>
            <person name="Shaw S."/>
            <person name="Blin K."/>
            <person name="Weber T."/>
        </authorList>
    </citation>
    <scope>NUCLEOTIDE SEQUENCE</scope>
    <source>
        <strain evidence="1">NBC_00254</strain>
    </source>
</reference>
<dbReference type="RefSeq" id="WP_328710057.1">
    <property type="nucleotide sequence ID" value="NZ_CP108085.1"/>
</dbReference>
<dbReference type="Proteomes" id="UP001432011">
    <property type="component" value="Chromosome"/>
</dbReference>
<protein>
    <submittedName>
        <fullName evidence="1">Uncharacterized protein</fullName>
    </submittedName>
</protein>
<proteinExistence type="predicted"/>
<sequence length="51" mass="5333">MTRGRAARRVVPRALVWACLRTALYPGDSAWAGATAALHGTPGPTGRAESQ</sequence>
<gene>
    <name evidence="1" type="ORF">OG913_07655</name>
</gene>
<evidence type="ECO:0000313" key="1">
    <source>
        <dbReference type="EMBL" id="WUP76875.1"/>
    </source>
</evidence>
<organism evidence="1 2">
    <name type="scientific">Microbispora hainanensis</name>
    <dbReference type="NCBI Taxonomy" id="568844"/>
    <lineage>
        <taxon>Bacteria</taxon>
        <taxon>Bacillati</taxon>
        <taxon>Actinomycetota</taxon>
        <taxon>Actinomycetes</taxon>
        <taxon>Streptosporangiales</taxon>
        <taxon>Streptosporangiaceae</taxon>
        <taxon>Microbispora</taxon>
    </lineage>
</organism>
<dbReference type="EMBL" id="CP108085">
    <property type="protein sequence ID" value="WUP76875.1"/>
    <property type="molecule type" value="Genomic_DNA"/>
</dbReference>